<sequence length="121" mass="13808">MEASRSRSAPALPHAYNLRQYSTERGRLAQAAPGAAEVKLVHPLSQIDLVGGNGRWRQKRAKEQWVIDQAEAEKQRREQQILEDPEEVQRNLGANLGLWRNALRTLSGTHYIYICMRRCTA</sequence>
<evidence type="ECO:0000313" key="1">
    <source>
        <dbReference type="EMBL" id="CAK0895322.1"/>
    </source>
</evidence>
<protein>
    <recommendedName>
        <fullName evidence="3">Pre-mRNA-splicing factor SLU7</fullName>
    </recommendedName>
</protein>
<gene>
    <name evidence="1" type="ORF">PCOR1329_LOCUS74101</name>
</gene>
<dbReference type="Proteomes" id="UP001189429">
    <property type="component" value="Unassembled WGS sequence"/>
</dbReference>
<organism evidence="1 2">
    <name type="scientific">Prorocentrum cordatum</name>
    <dbReference type="NCBI Taxonomy" id="2364126"/>
    <lineage>
        <taxon>Eukaryota</taxon>
        <taxon>Sar</taxon>
        <taxon>Alveolata</taxon>
        <taxon>Dinophyceae</taxon>
        <taxon>Prorocentrales</taxon>
        <taxon>Prorocentraceae</taxon>
        <taxon>Prorocentrum</taxon>
    </lineage>
</organism>
<name>A0ABN9XB79_9DINO</name>
<evidence type="ECO:0000313" key="2">
    <source>
        <dbReference type="Proteomes" id="UP001189429"/>
    </source>
</evidence>
<evidence type="ECO:0008006" key="3">
    <source>
        <dbReference type="Google" id="ProtNLM"/>
    </source>
</evidence>
<reference evidence="1" key="1">
    <citation type="submission" date="2023-10" db="EMBL/GenBank/DDBJ databases">
        <authorList>
            <person name="Chen Y."/>
            <person name="Shah S."/>
            <person name="Dougan E. K."/>
            <person name="Thang M."/>
            <person name="Chan C."/>
        </authorList>
    </citation>
    <scope>NUCLEOTIDE SEQUENCE [LARGE SCALE GENOMIC DNA]</scope>
</reference>
<comment type="caution">
    <text evidence="1">The sequence shown here is derived from an EMBL/GenBank/DDBJ whole genome shotgun (WGS) entry which is preliminary data.</text>
</comment>
<dbReference type="EMBL" id="CAUYUJ010020022">
    <property type="protein sequence ID" value="CAK0895322.1"/>
    <property type="molecule type" value="Genomic_DNA"/>
</dbReference>
<proteinExistence type="predicted"/>
<keyword evidence="2" id="KW-1185">Reference proteome</keyword>
<accession>A0ABN9XB79</accession>